<evidence type="ECO:0000313" key="1">
    <source>
        <dbReference type="EMBL" id="KAK4884470.1"/>
    </source>
</evidence>
<keyword evidence="2" id="KW-1185">Reference proteome</keyword>
<protein>
    <submittedName>
        <fullName evidence="1">Uncharacterized protein</fullName>
    </submittedName>
</protein>
<sequence length="137" mass="15597">MSNSKSIEIALKKLNVKRGGLKTQITLLSKYLETLHLVNTATITNLQKRVNKFEPLLDSFEIVQCEIELLDEDIDKNLKEREDFQNSYYDLIAQATEILEKHAISAGINGNSNVQLVPTKFSKGFVQNMMDSRSHLK</sequence>
<dbReference type="Proteomes" id="UP001353858">
    <property type="component" value="Unassembled WGS sequence"/>
</dbReference>
<name>A0AAN7PAG7_9COLE</name>
<dbReference type="EMBL" id="JARPUR010000001">
    <property type="protein sequence ID" value="KAK4884470.1"/>
    <property type="molecule type" value="Genomic_DNA"/>
</dbReference>
<reference evidence="2" key="1">
    <citation type="submission" date="2023-01" db="EMBL/GenBank/DDBJ databases">
        <title>Key to firefly adult light organ development and bioluminescence: homeobox transcription factors regulate luciferase expression and transportation to peroxisome.</title>
        <authorList>
            <person name="Fu X."/>
        </authorList>
    </citation>
    <scope>NUCLEOTIDE SEQUENCE [LARGE SCALE GENOMIC DNA]</scope>
</reference>
<gene>
    <name evidence="1" type="ORF">RN001_000741</name>
</gene>
<evidence type="ECO:0000313" key="2">
    <source>
        <dbReference type="Proteomes" id="UP001353858"/>
    </source>
</evidence>
<comment type="caution">
    <text evidence="1">The sequence shown here is derived from an EMBL/GenBank/DDBJ whole genome shotgun (WGS) entry which is preliminary data.</text>
</comment>
<dbReference type="AlphaFoldDB" id="A0AAN7PAG7"/>
<accession>A0AAN7PAG7</accession>
<proteinExistence type="predicted"/>
<organism evidence="1 2">
    <name type="scientific">Aquatica leii</name>
    <dbReference type="NCBI Taxonomy" id="1421715"/>
    <lineage>
        <taxon>Eukaryota</taxon>
        <taxon>Metazoa</taxon>
        <taxon>Ecdysozoa</taxon>
        <taxon>Arthropoda</taxon>
        <taxon>Hexapoda</taxon>
        <taxon>Insecta</taxon>
        <taxon>Pterygota</taxon>
        <taxon>Neoptera</taxon>
        <taxon>Endopterygota</taxon>
        <taxon>Coleoptera</taxon>
        <taxon>Polyphaga</taxon>
        <taxon>Elateriformia</taxon>
        <taxon>Elateroidea</taxon>
        <taxon>Lampyridae</taxon>
        <taxon>Luciolinae</taxon>
        <taxon>Aquatica</taxon>
    </lineage>
</organism>